<protein>
    <submittedName>
        <fullName evidence="1">Uncharacterized protein</fullName>
    </submittedName>
</protein>
<organism evidence="1 2">
    <name type="scientific">Ruminiclostridium papyrosolvens DSM 2782</name>
    <dbReference type="NCBI Taxonomy" id="588581"/>
    <lineage>
        <taxon>Bacteria</taxon>
        <taxon>Bacillati</taxon>
        <taxon>Bacillota</taxon>
        <taxon>Clostridia</taxon>
        <taxon>Eubacteriales</taxon>
        <taxon>Oscillospiraceae</taxon>
        <taxon>Ruminiclostridium</taxon>
    </lineage>
</organism>
<reference evidence="1" key="2">
    <citation type="submission" date="2011-01" db="EMBL/GenBank/DDBJ databases">
        <title>The Non-contiguous Finished genome of Clostridium papyrosolvens.</title>
        <authorList>
            <person name="Lucas S."/>
            <person name="Copeland A."/>
            <person name="Lapidus A."/>
            <person name="Cheng J.-F."/>
            <person name="Goodwin L."/>
            <person name="Pitluck S."/>
            <person name="Misra M."/>
            <person name="Chertkov O."/>
            <person name="Detter J.C."/>
            <person name="Han C."/>
            <person name="Tapia R."/>
            <person name="Land M."/>
            <person name="Hauser L."/>
            <person name="Kyrpides N."/>
            <person name="Ivanova N."/>
            <person name="Pagani I."/>
            <person name="Mouttaki H."/>
            <person name="He Z."/>
            <person name="Zhou J."/>
            <person name="Hemme C.L."/>
            <person name="Woyke T."/>
        </authorList>
    </citation>
    <scope>NUCLEOTIDE SEQUENCE [LARGE SCALE GENOMIC DNA]</scope>
    <source>
        <strain evidence="1">DSM 2782</strain>
    </source>
</reference>
<name>F1TH10_9FIRM</name>
<gene>
    <name evidence="1" type="ORF">Cpap_0862</name>
</gene>
<accession>F1TH10</accession>
<comment type="caution">
    <text evidence="1">The sequence shown here is derived from an EMBL/GenBank/DDBJ whole genome shotgun (WGS) entry which is preliminary data.</text>
</comment>
<evidence type="ECO:0000313" key="1">
    <source>
        <dbReference type="EMBL" id="EGD46250.1"/>
    </source>
</evidence>
<keyword evidence="2" id="KW-1185">Reference proteome</keyword>
<reference evidence="1" key="1">
    <citation type="submission" date="2009-07" db="EMBL/GenBank/DDBJ databases">
        <authorList>
            <consortium name="US DOE Joint Genome Institute (JGI-PGF)"/>
            <person name="Lucas S."/>
            <person name="Copeland A."/>
            <person name="Lapidus A."/>
            <person name="Glavina del Rio T."/>
            <person name="Tice H."/>
            <person name="Bruce D."/>
            <person name="Goodwin L."/>
            <person name="Pitluck S."/>
            <person name="Larimer F."/>
            <person name="Land M.L."/>
            <person name="Mouttaki H."/>
            <person name="He Z."/>
            <person name="Zhou J."/>
            <person name="Hemme C.L."/>
        </authorList>
    </citation>
    <scope>NUCLEOTIDE SEQUENCE</scope>
    <source>
        <strain evidence="1">DSM 2782</strain>
    </source>
</reference>
<dbReference type="RefSeq" id="WP_004621600.1">
    <property type="nucleotide sequence ID" value="NZ_ACXX02000015.1"/>
</dbReference>
<dbReference type="Proteomes" id="UP000003860">
    <property type="component" value="Unassembled WGS sequence"/>
</dbReference>
<sequence length="51" mass="5527">MNKVIVSIILFALCIGLVVSVIIPIATEIRTGGEKTFMTVKQTNNNIVPEP</sequence>
<dbReference type="STRING" id="588581.Cpap_0862"/>
<proteinExistence type="predicted"/>
<dbReference type="EMBL" id="ACXX02000015">
    <property type="protein sequence ID" value="EGD46250.1"/>
    <property type="molecule type" value="Genomic_DNA"/>
</dbReference>
<evidence type="ECO:0000313" key="2">
    <source>
        <dbReference type="Proteomes" id="UP000003860"/>
    </source>
</evidence>
<dbReference type="AlphaFoldDB" id="F1TH10"/>